<comment type="caution">
    <text evidence="4">The sequence shown here is derived from an EMBL/GenBank/DDBJ whole genome shotgun (WGS) entry which is preliminary data.</text>
</comment>
<feature type="domain" description="Ubiquitin-like" evidence="3">
    <location>
        <begin position="91"/>
        <end position="167"/>
    </location>
</feature>
<sequence length="323" mass="35635">MLRSRRGNLAETKGNNLPALIPIMEVSSDMPATVRSGTVDKKFPKFDVGAAKQQQKPGEGGELDEWEVRPGGMLVQKRDPDADTNARPPPLPIRVRVKYGLVYHEIHISPQASIGELKKLLSTRIGLHHEDMKMMFKKKEKSSSAFLDISGVKDRSKLVVVENPAGQAKRVLEMRRTAKIEKASKSVSQISLQVDRLGGQVSLLESIISKRKKVAEKDVLGLTEQLMNLLVKLDGTVVSDENVKLQRGIQVGRVQKYVETLDELKMKNASPAEEAPKQWESFDLLSSTPSTSTTTAAKASTTTAAAAVETASNHIPRFDWELF</sequence>
<dbReference type="PANTHER" id="PTHR12329">
    <property type="entry name" value="BCL2-ASSOCIATED ATHANOGENE"/>
    <property type="match status" value="1"/>
</dbReference>
<dbReference type="SUPFAM" id="SSF54236">
    <property type="entry name" value="Ubiquitin-like"/>
    <property type="match status" value="1"/>
</dbReference>
<name>A0A0K9P3L4_ZOSMR</name>
<keyword evidence="1" id="KW-0143">Chaperone</keyword>
<dbReference type="Proteomes" id="UP000036987">
    <property type="component" value="Unassembled WGS sequence"/>
</dbReference>
<dbReference type="GO" id="GO:0000774">
    <property type="term" value="F:adenyl-nucleotide exchange factor activity"/>
    <property type="evidence" value="ECO:0000318"/>
    <property type="project" value="GO_Central"/>
</dbReference>
<evidence type="ECO:0000256" key="1">
    <source>
        <dbReference type="ARBA" id="ARBA00023186"/>
    </source>
</evidence>
<reference evidence="5" key="1">
    <citation type="journal article" date="2016" name="Nature">
        <title>The genome of the seagrass Zostera marina reveals angiosperm adaptation to the sea.</title>
        <authorList>
            <person name="Olsen J.L."/>
            <person name="Rouze P."/>
            <person name="Verhelst B."/>
            <person name="Lin Y.-C."/>
            <person name="Bayer T."/>
            <person name="Collen J."/>
            <person name="Dattolo E."/>
            <person name="De Paoli E."/>
            <person name="Dittami S."/>
            <person name="Maumus F."/>
            <person name="Michel G."/>
            <person name="Kersting A."/>
            <person name="Lauritano C."/>
            <person name="Lohaus R."/>
            <person name="Toepel M."/>
            <person name="Tonon T."/>
            <person name="Vanneste K."/>
            <person name="Amirebrahimi M."/>
            <person name="Brakel J."/>
            <person name="Bostroem C."/>
            <person name="Chovatia M."/>
            <person name="Grimwood J."/>
            <person name="Jenkins J.W."/>
            <person name="Jueterbock A."/>
            <person name="Mraz A."/>
            <person name="Stam W.T."/>
            <person name="Tice H."/>
            <person name="Bornberg-Bauer E."/>
            <person name="Green P.J."/>
            <person name="Pearson G.A."/>
            <person name="Procaccini G."/>
            <person name="Duarte C.M."/>
            <person name="Schmutz J."/>
            <person name="Reusch T.B.H."/>
            <person name="Van de Peer Y."/>
        </authorList>
    </citation>
    <scope>NUCLEOTIDE SEQUENCE [LARGE SCALE GENOMIC DNA]</scope>
    <source>
        <strain evidence="5">cv. Finnish</strain>
    </source>
</reference>
<gene>
    <name evidence="4" type="ORF">ZOSMA_43G00120</name>
</gene>
<dbReference type="SUPFAM" id="SSF63491">
    <property type="entry name" value="BAG domain"/>
    <property type="match status" value="1"/>
</dbReference>
<dbReference type="InterPro" id="IPR003103">
    <property type="entry name" value="BAG_domain"/>
</dbReference>
<dbReference type="EMBL" id="LFYR01001305">
    <property type="protein sequence ID" value="KMZ62832.1"/>
    <property type="molecule type" value="Genomic_DNA"/>
</dbReference>
<dbReference type="Gene3D" id="1.20.58.120">
    <property type="entry name" value="BAG domain"/>
    <property type="match status" value="1"/>
</dbReference>
<dbReference type="GO" id="GO:0050821">
    <property type="term" value="P:protein stabilization"/>
    <property type="evidence" value="ECO:0000318"/>
    <property type="project" value="GO_Central"/>
</dbReference>
<dbReference type="InterPro" id="IPR029071">
    <property type="entry name" value="Ubiquitin-like_domsf"/>
</dbReference>
<keyword evidence="5" id="KW-1185">Reference proteome</keyword>
<dbReference type="AlphaFoldDB" id="A0A0K9P3L4"/>
<dbReference type="OrthoDB" id="417450at2759"/>
<dbReference type="PROSITE" id="PS50053">
    <property type="entry name" value="UBIQUITIN_2"/>
    <property type="match status" value="1"/>
</dbReference>
<dbReference type="InterPro" id="IPR039773">
    <property type="entry name" value="BAG_chaperone_regulator"/>
</dbReference>
<dbReference type="GO" id="GO:0005737">
    <property type="term" value="C:cytoplasm"/>
    <property type="evidence" value="ECO:0000318"/>
    <property type="project" value="GO_Central"/>
</dbReference>
<evidence type="ECO:0000259" key="3">
    <source>
        <dbReference type="PROSITE" id="PS50053"/>
    </source>
</evidence>
<evidence type="ECO:0000313" key="5">
    <source>
        <dbReference type="Proteomes" id="UP000036987"/>
    </source>
</evidence>
<accession>A0A0K9P3L4</accession>
<dbReference type="InterPro" id="IPR036533">
    <property type="entry name" value="BAG_dom_sf"/>
</dbReference>
<organism evidence="4 5">
    <name type="scientific">Zostera marina</name>
    <name type="common">Eelgrass</name>
    <dbReference type="NCBI Taxonomy" id="29655"/>
    <lineage>
        <taxon>Eukaryota</taxon>
        <taxon>Viridiplantae</taxon>
        <taxon>Streptophyta</taxon>
        <taxon>Embryophyta</taxon>
        <taxon>Tracheophyta</taxon>
        <taxon>Spermatophyta</taxon>
        <taxon>Magnoliopsida</taxon>
        <taxon>Liliopsida</taxon>
        <taxon>Zosteraceae</taxon>
        <taxon>Zostera</taxon>
    </lineage>
</organism>
<dbReference type="PANTHER" id="PTHR12329:SF11">
    <property type="entry name" value="BAG FAMILY MOLECULAR CHAPERONE REGULATOR 1"/>
    <property type="match status" value="1"/>
</dbReference>
<dbReference type="Pfam" id="PF02179">
    <property type="entry name" value="BAG"/>
    <property type="match status" value="1"/>
</dbReference>
<dbReference type="InterPro" id="IPR000626">
    <property type="entry name" value="Ubiquitin-like_dom"/>
</dbReference>
<protein>
    <submittedName>
        <fullName evidence="4">BAG family molecular chaperone regulator 1</fullName>
    </submittedName>
</protein>
<evidence type="ECO:0000256" key="2">
    <source>
        <dbReference type="SAM" id="MobiDB-lite"/>
    </source>
</evidence>
<evidence type="ECO:0000313" key="4">
    <source>
        <dbReference type="EMBL" id="KMZ62832.1"/>
    </source>
</evidence>
<dbReference type="OMA" id="PRFNWDL"/>
<feature type="region of interest" description="Disordered" evidence="2">
    <location>
        <begin position="49"/>
        <end position="68"/>
    </location>
</feature>
<dbReference type="STRING" id="29655.A0A0K9P3L4"/>
<dbReference type="Gene3D" id="3.10.20.90">
    <property type="entry name" value="Phosphatidylinositol 3-kinase Catalytic Subunit, Chain A, domain 1"/>
    <property type="match status" value="1"/>
</dbReference>
<dbReference type="GO" id="GO:0051087">
    <property type="term" value="F:protein-folding chaperone binding"/>
    <property type="evidence" value="ECO:0000318"/>
    <property type="project" value="GO_Central"/>
</dbReference>
<proteinExistence type="predicted"/>